<keyword evidence="4" id="KW-1185">Reference proteome</keyword>
<dbReference type="Proteomes" id="UP000031671">
    <property type="component" value="Unassembled WGS sequence"/>
</dbReference>
<comment type="caution">
    <text evidence="3">The sequence shown here is derived from an EMBL/GenBank/DDBJ whole genome shotgun (WGS) entry which is preliminary data.</text>
</comment>
<evidence type="ECO:0000313" key="3">
    <source>
        <dbReference type="EMBL" id="GAM57300.1"/>
    </source>
</evidence>
<reference evidence="3 4" key="2">
    <citation type="submission" date="2015-01" db="EMBL/GenBank/DDBJ databases">
        <authorList>
            <consortium name="NBRP consortium"/>
            <person name="Sawabe T."/>
            <person name="Meirelles P."/>
            <person name="Feng G."/>
            <person name="Sayaka M."/>
            <person name="Hattori M."/>
            <person name="Ohkuma M."/>
        </authorList>
    </citation>
    <scope>NUCLEOTIDE SEQUENCE [LARGE SCALE GENOMIC DNA]</scope>
    <source>
        <strain evidence="4">JCM 19231</strain>
    </source>
</reference>
<evidence type="ECO:0000256" key="1">
    <source>
        <dbReference type="SAM" id="MobiDB-lite"/>
    </source>
</evidence>
<organism evidence="3 4">
    <name type="scientific">Vibrio ishigakensis</name>
    <dbReference type="NCBI Taxonomy" id="1481914"/>
    <lineage>
        <taxon>Bacteria</taxon>
        <taxon>Pseudomonadati</taxon>
        <taxon>Pseudomonadota</taxon>
        <taxon>Gammaproteobacteria</taxon>
        <taxon>Vibrionales</taxon>
        <taxon>Vibrionaceae</taxon>
        <taxon>Vibrio</taxon>
    </lineage>
</organism>
<gene>
    <name evidence="3" type="ORF">JCM19231_1329</name>
</gene>
<feature type="region of interest" description="Disordered" evidence="1">
    <location>
        <begin position="496"/>
        <end position="516"/>
    </location>
</feature>
<accession>A0A0B8NRW3</accession>
<reference evidence="3 4" key="1">
    <citation type="submission" date="2015-01" db="EMBL/GenBank/DDBJ databases">
        <title>Vibrio sp. C1 JCM 19231 whole genome shotgun sequence.</title>
        <authorList>
            <person name="Sawabe T."/>
            <person name="Meirelles P."/>
            <person name="Feng G."/>
            <person name="Sayaka M."/>
            <person name="Hattori M."/>
            <person name="Ohkuma M."/>
        </authorList>
    </citation>
    <scope>NUCLEOTIDE SEQUENCE [LARGE SCALE GENOMIC DNA]</scope>
    <source>
        <strain evidence="4">JCM 19231</strain>
    </source>
</reference>
<feature type="signal peptide" evidence="2">
    <location>
        <begin position="1"/>
        <end position="23"/>
    </location>
</feature>
<dbReference type="EMBL" id="BBRZ01000050">
    <property type="protein sequence ID" value="GAM57300.1"/>
    <property type="molecule type" value="Genomic_DNA"/>
</dbReference>
<evidence type="ECO:0000313" key="4">
    <source>
        <dbReference type="Proteomes" id="UP000031671"/>
    </source>
</evidence>
<keyword evidence="2" id="KW-0732">Signal</keyword>
<feature type="region of interest" description="Disordered" evidence="1">
    <location>
        <begin position="34"/>
        <end position="62"/>
    </location>
</feature>
<feature type="chain" id="PRO_5002139394" evidence="2">
    <location>
        <begin position="24"/>
        <end position="516"/>
    </location>
</feature>
<evidence type="ECO:0000256" key="2">
    <source>
        <dbReference type="SAM" id="SignalP"/>
    </source>
</evidence>
<proteinExistence type="predicted"/>
<protein>
    <submittedName>
        <fullName evidence="3">Uncharacterized protein</fullName>
    </submittedName>
</protein>
<dbReference type="AlphaFoldDB" id="A0A0B8NRW3"/>
<feature type="compositionally biased region" description="Polar residues" evidence="1">
    <location>
        <begin position="34"/>
        <end position="57"/>
    </location>
</feature>
<name>A0A0B8NRW3_9VIBR</name>
<sequence>MNNHIVKSAALVGTLLFNQNAIALDFGFSEERSSTNTQTHIEQQATHDPNANVSEGITDSKRKNSTYATISHNGAEQLVESRIEDWLDSPEGRPFKQQMALRKINIYTGVASSPTPGVSMQHMQSAFDAAMVNALEKAAESQFLNVTGEMVKSLIIEDPQFAKDICSLDQDLEQSDLIARKSMNLATTAISQAIKKNTDASDQQIERDLSPIQHSVARTSLEDSIQRAINEGTQKPVEVDGLFVLRSFSSVTDQGVAIQGVILIEHSLTTALIRQAKGSRGDFNPKDYEIPKAFPKIDEMTDENGNNLGLYTIRDYIKYVSQDASRAPFGAQLVIDANGQLTFVAIGYSSAETTNNASRMSAYTKAAQKRAKSIANIQMQYLSNLVVTTETTINDKNAYIEELVQDYTDCSATGQAIPSINTPLLSNNITSVVTLKTQGTSIGTQRDVIPYTNPYLPDQETWLGFSYWSPTMEKEIYEIQQDKKNALTKNSRRLSVSTNASDQSSTESITTISADF</sequence>
<dbReference type="RefSeq" id="WP_261836756.1">
    <property type="nucleotide sequence ID" value="NZ_AP024882.1"/>
</dbReference>